<protein>
    <submittedName>
        <fullName evidence="2">Uncharacterized protein</fullName>
    </submittedName>
</protein>
<sequence>MYVHYEKNGANCKQMKEHCMYKRLRVCIVIIAYTYYAYPARLKKVFKCKHGQRKAILTRDNSSAVTDTWLIPLT</sequence>
<name>A0A0A9HNC4_ARUDO</name>
<keyword evidence="1" id="KW-1133">Transmembrane helix</keyword>
<reference evidence="2" key="2">
    <citation type="journal article" date="2015" name="Data Brief">
        <title>Shoot transcriptome of the giant reed, Arundo donax.</title>
        <authorList>
            <person name="Barrero R.A."/>
            <person name="Guerrero F.D."/>
            <person name="Moolhuijzen P."/>
            <person name="Goolsby J.A."/>
            <person name="Tidwell J."/>
            <person name="Bellgard S.E."/>
            <person name="Bellgard M.I."/>
        </authorList>
    </citation>
    <scope>NUCLEOTIDE SEQUENCE</scope>
    <source>
        <tissue evidence="2">Shoot tissue taken approximately 20 cm above the soil surface</tissue>
    </source>
</reference>
<proteinExistence type="predicted"/>
<dbReference type="AlphaFoldDB" id="A0A0A9HNC4"/>
<keyword evidence="1" id="KW-0472">Membrane</keyword>
<feature type="transmembrane region" description="Helical" evidence="1">
    <location>
        <begin position="20"/>
        <end position="38"/>
    </location>
</feature>
<evidence type="ECO:0000313" key="2">
    <source>
        <dbReference type="EMBL" id="JAE38227.1"/>
    </source>
</evidence>
<evidence type="ECO:0000256" key="1">
    <source>
        <dbReference type="SAM" id="Phobius"/>
    </source>
</evidence>
<keyword evidence="1" id="KW-0812">Transmembrane</keyword>
<organism evidence="2">
    <name type="scientific">Arundo donax</name>
    <name type="common">Giant reed</name>
    <name type="synonym">Donax arundinaceus</name>
    <dbReference type="NCBI Taxonomy" id="35708"/>
    <lineage>
        <taxon>Eukaryota</taxon>
        <taxon>Viridiplantae</taxon>
        <taxon>Streptophyta</taxon>
        <taxon>Embryophyta</taxon>
        <taxon>Tracheophyta</taxon>
        <taxon>Spermatophyta</taxon>
        <taxon>Magnoliopsida</taxon>
        <taxon>Liliopsida</taxon>
        <taxon>Poales</taxon>
        <taxon>Poaceae</taxon>
        <taxon>PACMAD clade</taxon>
        <taxon>Arundinoideae</taxon>
        <taxon>Arundineae</taxon>
        <taxon>Arundo</taxon>
    </lineage>
</organism>
<accession>A0A0A9HNC4</accession>
<reference evidence="2" key="1">
    <citation type="submission" date="2014-09" db="EMBL/GenBank/DDBJ databases">
        <authorList>
            <person name="Magalhaes I.L.F."/>
            <person name="Oliveira U."/>
            <person name="Santos F.R."/>
            <person name="Vidigal T.H.D.A."/>
            <person name="Brescovit A.D."/>
            <person name="Santos A.J."/>
        </authorList>
    </citation>
    <scope>NUCLEOTIDE SEQUENCE</scope>
    <source>
        <tissue evidence="2">Shoot tissue taken approximately 20 cm above the soil surface</tissue>
    </source>
</reference>
<dbReference type="EMBL" id="GBRH01159669">
    <property type="protein sequence ID" value="JAE38227.1"/>
    <property type="molecule type" value="Transcribed_RNA"/>
</dbReference>